<dbReference type="Proteomes" id="UP000001013">
    <property type="component" value="Chromosome"/>
</dbReference>
<dbReference type="EMBL" id="AE009950">
    <property type="protein sequence ID" value="AAL80438.1"/>
    <property type="molecule type" value="Genomic_DNA"/>
</dbReference>
<dbReference type="AlphaFoldDB" id="Q8U3Y7"/>
<dbReference type="PaxDb" id="186497-PF0314"/>
<evidence type="ECO:0000313" key="2">
    <source>
        <dbReference type="EMBL" id="AAL80438.1"/>
    </source>
</evidence>
<organism evidence="2 3">
    <name type="scientific">Pyrococcus furiosus (strain ATCC 43587 / DSM 3638 / JCM 8422 / Vc1)</name>
    <dbReference type="NCBI Taxonomy" id="186497"/>
    <lineage>
        <taxon>Archaea</taxon>
        <taxon>Methanobacteriati</taxon>
        <taxon>Methanobacteriota</taxon>
        <taxon>Thermococci</taxon>
        <taxon>Thermococcales</taxon>
        <taxon>Thermococcaceae</taxon>
        <taxon>Pyrococcus</taxon>
    </lineage>
</organism>
<dbReference type="PATRIC" id="fig|186497.12.peg.329"/>
<dbReference type="STRING" id="186497.PF0314"/>
<keyword evidence="1" id="KW-0812">Transmembrane</keyword>
<keyword evidence="1" id="KW-1133">Transmembrane helix</keyword>
<proteinExistence type="predicted"/>
<evidence type="ECO:0000256" key="1">
    <source>
        <dbReference type="SAM" id="Phobius"/>
    </source>
</evidence>
<keyword evidence="3" id="KW-1185">Reference proteome</keyword>
<dbReference type="KEGG" id="pfu:PF0314"/>
<reference evidence="2 3" key="1">
    <citation type="journal article" date="1999" name="Genetics">
        <title>Divergence of the hyperthermophilic archaea Pyrococcus furiosus and P. horikoshii inferred from complete genomic sequences.</title>
        <authorList>
            <person name="Maeder D.L."/>
            <person name="Weiss R.B."/>
            <person name="Dunn D.M."/>
            <person name="Cherry J.L."/>
            <person name="Gonzalez J.M."/>
            <person name="DiRuggiero J."/>
            <person name="Robb F.T."/>
        </authorList>
    </citation>
    <scope>NUCLEOTIDE SEQUENCE [LARGE SCALE GENOMIC DNA]</scope>
    <source>
        <strain evidence="3">ATCC 43587 / DSM 3638 / JCM 8422 / Vc1</strain>
    </source>
</reference>
<evidence type="ECO:0000313" key="3">
    <source>
        <dbReference type="Proteomes" id="UP000001013"/>
    </source>
</evidence>
<sequence length="69" mass="7899">MHGNWNNSREDKNINGGVKMEKAVKEILSTVLVFLLTFSIYYGMRIALHTDTPLVVVIQLVHETCLLQR</sequence>
<accession>Q8U3Y7</accession>
<keyword evidence="1" id="KW-0472">Membrane</keyword>
<dbReference type="HOGENOM" id="CLU_2766260_0_0_2"/>
<name>Q8U3Y7_PYRFU</name>
<gene>
    <name evidence="2" type="ordered locus">PF0314</name>
</gene>
<protein>
    <submittedName>
        <fullName evidence="2">Uncharacterized protein</fullName>
    </submittedName>
</protein>
<feature type="transmembrane region" description="Helical" evidence="1">
    <location>
        <begin position="27"/>
        <end position="44"/>
    </location>
</feature>